<dbReference type="Proteomes" id="UP000053864">
    <property type="component" value="Unassembled WGS sequence"/>
</dbReference>
<evidence type="ECO:0000313" key="1">
    <source>
        <dbReference type="EMBL" id="ETK95215.1"/>
    </source>
</evidence>
<dbReference type="AlphaFoldDB" id="W2HKV6"/>
<sequence length="96" mass="10711">NKPFSVLSKTQQKEVEDVLFAVSRHPSASFPSNIELATAAVSVLDLGRIDRQHDLCNVGKSQQPITIHAADRNTSKRWHSRRICSSIHSAFTNRSN</sequence>
<protein>
    <submittedName>
        <fullName evidence="1">Uncharacterized protein</fullName>
    </submittedName>
</protein>
<dbReference type="EMBL" id="KI670852">
    <property type="protein sequence ID" value="ETL48614.1"/>
    <property type="molecule type" value="Genomic_DNA"/>
</dbReference>
<evidence type="ECO:0000313" key="2">
    <source>
        <dbReference type="EMBL" id="ETL48614.1"/>
    </source>
</evidence>
<accession>W2HKV6</accession>
<evidence type="ECO:0000313" key="3">
    <source>
        <dbReference type="Proteomes" id="UP000053864"/>
    </source>
</evidence>
<reference evidence="2 3" key="2">
    <citation type="submission" date="2013-11" db="EMBL/GenBank/DDBJ databases">
        <title>The Genome Sequence of Phytophthora parasitica CJ05E6.</title>
        <authorList>
            <consortium name="The Broad Institute Genomics Platform"/>
            <person name="Russ C."/>
            <person name="Tyler B."/>
            <person name="Panabieres F."/>
            <person name="Shan W."/>
            <person name="Tripathy S."/>
            <person name="Grunwald N."/>
            <person name="Machado M."/>
            <person name="Johnson C.S."/>
            <person name="Arredondo F."/>
            <person name="Hong C."/>
            <person name="Coffey M."/>
            <person name="Young S.K."/>
            <person name="Zeng Q."/>
            <person name="Gargeya S."/>
            <person name="Fitzgerald M."/>
            <person name="Abouelleil A."/>
            <person name="Alvarado L."/>
            <person name="Chapman S.B."/>
            <person name="Gainer-Dewar J."/>
            <person name="Goldberg J."/>
            <person name="Griggs A."/>
            <person name="Gujja S."/>
            <person name="Hansen M."/>
            <person name="Howarth C."/>
            <person name="Imamovic A."/>
            <person name="Ireland A."/>
            <person name="Larimer J."/>
            <person name="McCowan C."/>
            <person name="Murphy C."/>
            <person name="Pearson M."/>
            <person name="Poon T.W."/>
            <person name="Priest M."/>
            <person name="Roberts A."/>
            <person name="Saif S."/>
            <person name="Shea T."/>
            <person name="Sykes S."/>
            <person name="Wortman J."/>
            <person name="Nusbaum C."/>
            <person name="Birren B."/>
        </authorList>
    </citation>
    <scope>NUCLEOTIDE SEQUENCE [LARGE SCALE GENOMIC DNA]</scope>
    <source>
        <strain evidence="2 3">CJ05E6</strain>
    </source>
</reference>
<organism evidence="1">
    <name type="scientific">Phytophthora nicotianae</name>
    <name type="common">Potato buckeye rot agent</name>
    <name type="synonym">Phytophthora parasitica</name>
    <dbReference type="NCBI Taxonomy" id="4792"/>
    <lineage>
        <taxon>Eukaryota</taxon>
        <taxon>Sar</taxon>
        <taxon>Stramenopiles</taxon>
        <taxon>Oomycota</taxon>
        <taxon>Peronosporomycetes</taxon>
        <taxon>Peronosporales</taxon>
        <taxon>Peronosporaceae</taxon>
        <taxon>Phytophthora</taxon>
    </lineage>
</organism>
<reference evidence="1" key="1">
    <citation type="submission" date="2013-11" db="EMBL/GenBank/DDBJ databases">
        <title>The Genome Sequence of Phytophthora parasitica CJ02B3.</title>
        <authorList>
            <consortium name="The Broad Institute Genomics Platform"/>
            <person name="Russ C."/>
            <person name="Tyler B."/>
            <person name="Panabieres F."/>
            <person name="Shan W."/>
            <person name="Tripathy S."/>
            <person name="Grunwald N."/>
            <person name="Machado M."/>
            <person name="Johnson C.S."/>
            <person name="Arredondo F."/>
            <person name="Hong C."/>
            <person name="Coffey M."/>
            <person name="Young S.K."/>
            <person name="Zeng Q."/>
            <person name="Gargeya S."/>
            <person name="Fitzgerald M."/>
            <person name="Abouelleil A."/>
            <person name="Alvarado L."/>
            <person name="Chapman S.B."/>
            <person name="Gainer-Dewar J."/>
            <person name="Goldberg J."/>
            <person name="Griggs A."/>
            <person name="Gujja S."/>
            <person name="Hansen M."/>
            <person name="Howarth C."/>
            <person name="Imamovic A."/>
            <person name="Ireland A."/>
            <person name="Larimer J."/>
            <person name="McCowan C."/>
            <person name="Murphy C."/>
            <person name="Pearson M."/>
            <person name="Poon T.W."/>
            <person name="Priest M."/>
            <person name="Roberts A."/>
            <person name="Saif S."/>
            <person name="Shea T."/>
            <person name="Sykes S."/>
            <person name="Wortman J."/>
            <person name="Nusbaum C."/>
            <person name="Birren B."/>
        </authorList>
    </citation>
    <scope>NUCLEOTIDE SEQUENCE [LARGE SCALE GENOMIC DNA]</scope>
    <source>
        <strain evidence="1">CJ02B3</strain>
    </source>
</reference>
<gene>
    <name evidence="1" type="ORF">L915_01837</name>
    <name evidence="2" type="ORF">L916_01800</name>
</gene>
<dbReference type="EMBL" id="KI684379">
    <property type="protein sequence ID" value="ETK95215.1"/>
    <property type="molecule type" value="Genomic_DNA"/>
</dbReference>
<proteinExistence type="predicted"/>
<dbReference type="Proteomes" id="UP000053236">
    <property type="component" value="Unassembled WGS sequence"/>
</dbReference>
<name>W2HKV6_PHYNI</name>
<feature type="non-terminal residue" evidence="1">
    <location>
        <position position="1"/>
    </location>
</feature>